<protein>
    <recommendedName>
        <fullName evidence="1">AAA+ ATPase At3g28540-like C-terminal domain-containing protein</fullName>
    </recommendedName>
</protein>
<name>A0AAD8KIZ9_TARER</name>
<evidence type="ECO:0000313" key="3">
    <source>
        <dbReference type="Proteomes" id="UP001229421"/>
    </source>
</evidence>
<dbReference type="EMBL" id="JAUHHV010000006">
    <property type="protein sequence ID" value="KAK1421227.1"/>
    <property type="molecule type" value="Genomic_DNA"/>
</dbReference>
<feature type="domain" description="AAA+ ATPase At3g28540-like C-terminal" evidence="1">
    <location>
        <begin position="29"/>
        <end position="71"/>
    </location>
</feature>
<dbReference type="InterPro" id="IPR058017">
    <property type="entry name" value="At3g28540-like_C"/>
</dbReference>
<dbReference type="Proteomes" id="UP001229421">
    <property type="component" value="Unassembled WGS sequence"/>
</dbReference>
<evidence type="ECO:0000259" key="1">
    <source>
        <dbReference type="Pfam" id="PF25568"/>
    </source>
</evidence>
<keyword evidence="3" id="KW-1185">Reference proteome</keyword>
<evidence type="ECO:0000313" key="2">
    <source>
        <dbReference type="EMBL" id="KAK1421227.1"/>
    </source>
</evidence>
<organism evidence="2 3">
    <name type="scientific">Tagetes erecta</name>
    <name type="common">African marigold</name>
    <dbReference type="NCBI Taxonomy" id="13708"/>
    <lineage>
        <taxon>Eukaryota</taxon>
        <taxon>Viridiplantae</taxon>
        <taxon>Streptophyta</taxon>
        <taxon>Embryophyta</taxon>
        <taxon>Tracheophyta</taxon>
        <taxon>Spermatophyta</taxon>
        <taxon>Magnoliopsida</taxon>
        <taxon>eudicotyledons</taxon>
        <taxon>Gunneridae</taxon>
        <taxon>Pentapetalae</taxon>
        <taxon>asterids</taxon>
        <taxon>campanulids</taxon>
        <taxon>Asterales</taxon>
        <taxon>Asteraceae</taxon>
        <taxon>Asteroideae</taxon>
        <taxon>Heliantheae alliance</taxon>
        <taxon>Tageteae</taxon>
        <taxon>Tagetes</taxon>
    </lineage>
</organism>
<comment type="caution">
    <text evidence="2">The sequence shown here is derived from an EMBL/GenBank/DDBJ whole genome shotgun (WGS) entry which is preliminary data.</text>
</comment>
<accession>A0AAD8KIZ9</accession>
<proteinExistence type="predicted"/>
<dbReference type="Pfam" id="PF25568">
    <property type="entry name" value="AAA_lid_At3g28540"/>
    <property type="match status" value="1"/>
</dbReference>
<reference evidence="2" key="1">
    <citation type="journal article" date="2023" name="bioRxiv">
        <title>Improved chromosome-level genome assembly for marigold (Tagetes erecta).</title>
        <authorList>
            <person name="Jiang F."/>
            <person name="Yuan L."/>
            <person name="Wang S."/>
            <person name="Wang H."/>
            <person name="Xu D."/>
            <person name="Wang A."/>
            <person name="Fan W."/>
        </authorList>
    </citation>
    <scope>NUCLEOTIDE SEQUENCE</scope>
    <source>
        <strain evidence="2">WSJ</strain>
        <tissue evidence="2">Leaf</tissue>
    </source>
</reference>
<gene>
    <name evidence="2" type="ORF">QVD17_23408</name>
</gene>
<dbReference type="AlphaFoldDB" id="A0AAD8KIZ9"/>
<sequence>MDYGQVAVMKESSYSRQTGRGRTNLISHLGRMNVTPAEVAEQLQKDEDPDVALGGLAEFLVEKKVSEEAKAKLEIEKLATKENEKKQQED</sequence>